<proteinExistence type="predicted"/>
<keyword evidence="4" id="KW-1185">Reference proteome</keyword>
<evidence type="ECO:0000256" key="1">
    <source>
        <dbReference type="SAM" id="Phobius"/>
    </source>
</evidence>
<feature type="transmembrane region" description="Helical" evidence="1">
    <location>
        <begin position="779"/>
        <end position="798"/>
    </location>
</feature>
<dbReference type="EMBL" id="JAXUIC010000002">
    <property type="protein sequence ID" value="KAK4599514.1"/>
    <property type="molecule type" value="Genomic_DNA"/>
</dbReference>
<feature type="transmembrane region" description="Helical" evidence="1">
    <location>
        <begin position="76"/>
        <end position="93"/>
    </location>
</feature>
<feature type="transmembrane region" description="Helical" evidence="1">
    <location>
        <begin position="887"/>
        <end position="915"/>
    </location>
</feature>
<name>A0AAN7J4Y7_QUERU</name>
<evidence type="ECO:0000313" key="3">
    <source>
        <dbReference type="EMBL" id="KAK4599514.1"/>
    </source>
</evidence>
<dbReference type="Proteomes" id="UP001324115">
    <property type="component" value="Unassembled WGS sequence"/>
</dbReference>
<feature type="transmembrane region" description="Helical" evidence="1">
    <location>
        <begin position="167"/>
        <end position="186"/>
    </location>
</feature>
<organism evidence="3 4">
    <name type="scientific">Quercus rubra</name>
    <name type="common">Northern red oak</name>
    <name type="synonym">Quercus borealis</name>
    <dbReference type="NCBI Taxonomy" id="3512"/>
    <lineage>
        <taxon>Eukaryota</taxon>
        <taxon>Viridiplantae</taxon>
        <taxon>Streptophyta</taxon>
        <taxon>Embryophyta</taxon>
        <taxon>Tracheophyta</taxon>
        <taxon>Spermatophyta</taxon>
        <taxon>Magnoliopsida</taxon>
        <taxon>eudicotyledons</taxon>
        <taxon>Gunneridae</taxon>
        <taxon>Pentapetalae</taxon>
        <taxon>rosids</taxon>
        <taxon>fabids</taxon>
        <taxon>Fagales</taxon>
        <taxon>Fagaceae</taxon>
        <taxon>Quercus</taxon>
    </lineage>
</organism>
<dbReference type="Pfam" id="PF00149">
    <property type="entry name" value="Metallophos"/>
    <property type="match status" value="1"/>
</dbReference>
<protein>
    <recommendedName>
        <fullName evidence="2">Calcineurin-like phosphoesterase domain-containing protein</fullName>
    </recommendedName>
</protein>
<dbReference type="AlphaFoldDB" id="A0AAN7J4Y7"/>
<keyword evidence="1" id="KW-0812">Transmembrane</keyword>
<comment type="caution">
    <text evidence="3">The sequence shown here is derived from an EMBL/GenBank/DDBJ whole genome shotgun (WGS) entry which is preliminary data.</text>
</comment>
<accession>A0AAN7J4Y7</accession>
<dbReference type="PANTHER" id="PTHR34211">
    <property type="entry name" value="CALCINEURIN-LIKE METALLO-PHOSPHOESTERASE SUPERFAMILY PROTEIN"/>
    <property type="match status" value="1"/>
</dbReference>
<dbReference type="InterPro" id="IPR004843">
    <property type="entry name" value="Calcineurin-like_PHP"/>
</dbReference>
<dbReference type="PANTHER" id="PTHR34211:SF3">
    <property type="entry name" value="CALCINEURIN-LIKE METALLO-PHOSPHOESTERASE SUPERFAMILY PROTEIN"/>
    <property type="match status" value="1"/>
</dbReference>
<feature type="transmembrane region" description="Helical" evidence="1">
    <location>
        <begin position="695"/>
        <end position="713"/>
    </location>
</feature>
<evidence type="ECO:0000259" key="2">
    <source>
        <dbReference type="Pfam" id="PF00149"/>
    </source>
</evidence>
<sequence>MASLAKKGRVKTGFLNAFKTEKMNRVRKILRRFGIPNDTFPYQPKLSRHAVAVALLSCVIFFFFDIMHTLEDDNSIVWWYVHIGLLGFFYFSLQPSKSSMRYVSCWPFVALVYHLPSSQSVAISMRMNLSLFLTIFIFSIVCLLVFHYIFILVEYIFSCQKRKWPDIWTILQFSAVVSIACCVFLSHCRERPPEPRNLKDKVCSSWLAPVKSEGYYYPLFCMRDENWGTICVPYAKLASTSSESSTASSSDEMSLIYSCWVTFIGLYIANYVAERSPESGEKYKNKQTKPDFLEIVPWYSGTSADLYKTVFDLTISAKVFLSRFDRRVYQTAMKKNQRVPKKETRRDYLHDDFIDKKELWIDFMADTGDGGNSTYTVARLLAQREIKIDSSQKEKYKIDLDTLKRGDLLLIGGDLAYPNPSEFTYERRMFRPFEYALQPPLCNEKGSITVNKNGVPPRVSELQQGKKNKKKYRKQSMPYNGPRCFVIPGNHDWFDGLHTFTSNICHRSWLGGWFMPQKTSYFALQLPMGWWIFGLDLALHNDIDFYQFDFFSKLAKKKVGEKNSVIIMTHQPDWLVDWYENGDSKNNGSDYQLKGKNVSCLVYNILKERCKLRIAGDIHHYMRHSIVRSKESNSVYPQHLLVNGCGGAFAHPTHVFRDFNESRGVFYKCKAAYPSFKKSRRLALRNIWNFRKENWRFDIVGGFIYFMLVYSLFPQCELDHIFQVDSISGFSRAFFGTVWNAFMYVVNFSYVSLIAAGLFLIVAIAFVPSKVSWMTRVMIGFLHVSAHLAAALILILMLELGIETFVRLKLVATSGYHSLYRWHQSMFHRHLPVPIVIQDSIKQWTFGLYPACIKYLMSAFDLPELIAVTRSNICKNGMTSISRWGAIIYYASIFLYFWILSTPTVSFVFGSYLYICINWFNLHYDEAFSSLRIADYKAFTRFRIKHNGDLEVFTLAVDKVPEDWELDPKWEGPNSNQLSHLRENPSQWKAADSDQEPLKTVRIIDKFVIPRKHSPESLDDTSGSETE</sequence>
<keyword evidence="1" id="KW-0472">Membrane</keyword>
<dbReference type="SUPFAM" id="SSF56300">
    <property type="entry name" value="Metallo-dependent phosphatases"/>
    <property type="match status" value="1"/>
</dbReference>
<feature type="transmembrane region" description="Helical" evidence="1">
    <location>
        <begin position="741"/>
        <end position="767"/>
    </location>
</feature>
<feature type="domain" description="Calcineurin-like phosphoesterase" evidence="2">
    <location>
        <begin position="362"/>
        <end position="599"/>
    </location>
</feature>
<dbReference type="GO" id="GO:0016787">
    <property type="term" value="F:hydrolase activity"/>
    <property type="evidence" value="ECO:0007669"/>
    <property type="project" value="InterPro"/>
</dbReference>
<dbReference type="InterPro" id="IPR029052">
    <property type="entry name" value="Metallo-depent_PP-like"/>
</dbReference>
<feature type="transmembrane region" description="Helical" evidence="1">
    <location>
        <begin position="131"/>
        <end position="155"/>
    </location>
</feature>
<gene>
    <name evidence="3" type="ORF">RGQ29_009531</name>
</gene>
<evidence type="ECO:0000313" key="4">
    <source>
        <dbReference type="Proteomes" id="UP001324115"/>
    </source>
</evidence>
<reference evidence="3 4" key="1">
    <citation type="journal article" date="2023" name="G3 (Bethesda)">
        <title>A haplotype-resolved chromosome-scale genome for Quercus rubra L. provides insights into the genetics of adaptive traits for red oak species.</title>
        <authorList>
            <person name="Kapoor B."/>
            <person name="Jenkins J."/>
            <person name="Schmutz J."/>
            <person name="Zhebentyayeva T."/>
            <person name="Kuelheim C."/>
            <person name="Coggeshall M."/>
            <person name="Heim C."/>
            <person name="Lasky J.R."/>
            <person name="Leites L."/>
            <person name="Islam-Faridi N."/>
            <person name="Romero-Severson J."/>
            <person name="DeLeo V.L."/>
            <person name="Lucas S.M."/>
            <person name="Lazic D."/>
            <person name="Gailing O."/>
            <person name="Carlson J."/>
            <person name="Staton M."/>
        </authorList>
    </citation>
    <scope>NUCLEOTIDE SEQUENCE [LARGE SCALE GENOMIC DNA]</scope>
    <source>
        <strain evidence="3">Pseudo-F2</strain>
    </source>
</reference>
<keyword evidence="1" id="KW-1133">Transmembrane helix</keyword>
<dbReference type="Gene3D" id="3.60.21.10">
    <property type="match status" value="1"/>
</dbReference>
<feature type="transmembrane region" description="Helical" evidence="1">
    <location>
        <begin position="50"/>
        <end position="70"/>
    </location>
</feature>